<gene>
    <name evidence="1" type="ORF">HQ865_19025</name>
</gene>
<name>A0A7D4QMG3_9SPHI</name>
<proteinExistence type="predicted"/>
<organism evidence="1 2">
    <name type="scientific">Mucilaginibacter mali</name>
    <dbReference type="NCBI Taxonomy" id="2740462"/>
    <lineage>
        <taxon>Bacteria</taxon>
        <taxon>Pseudomonadati</taxon>
        <taxon>Bacteroidota</taxon>
        <taxon>Sphingobacteriia</taxon>
        <taxon>Sphingobacteriales</taxon>
        <taxon>Sphingobacteriaceae</taxon>
        <taxon>Mucilaginibacter</taxon>
    </lineage>
</organism>
<protein>
    <recommendedName>
        <fullName evidence="3">Addiction module component</fullName>
    </recommendedName>
</protein>
<evidence type="ECO:0008006" key="3">
    <source>
        <dbReference type="Google" id="ProtNLM"/>
    </source>
</evidence>
<dbReference type="AlphaFoldDB" id="A0A7D4QMG3"/>
<dbReference type="EMBL" id="CP054139">
    <property type="protein sequence ID" value="QKJ31770.1"/>
    <property type="molecule type" value="Genomic_DNA"/>
</dbReference>
<evidence type="ECO:0000313" key="2">
    <source>
        <dbReference type="Proteomes" id="UP000505355"/>
    </source>
</evidence>
<reference evidence="1 2" key="1">
    <citation type="submission" date="2020-05" db="EMBL/GenBank/DDBJ databases">
        <title>Mucilaginibacter mali sp. nov.</title>
        <authorList>
            <person name="Kim H.S."/>
            <person name="Lee K.C."/>
            <person name="Suh M.K."/>
            <person name="Kim J.-S."/>
            <person name="Han K.-I."/>
            <person name="Eom M.K."/>
            <person name="Shin Y.K."/>
            <person name="Lee J.-S."/>
        </authorList>
    </citation>
    <scope>NUCLEOTIDE SEQUENCE [LARGE SCALE GENOMIC DNA]</scope>
    <source>
        <strain evidence="1 2">G2-14</strain>
    </source>
</reference>
<dbReference type="RefSeq" id="WP_173416428.1">
    <property type="nucleotide sequence ID" value="NZ_CP054139.1"/>
</dbReference>
<dbReference type="KEGG" id="mmab:HQ865_19025"/>
<keyword evidence="2" id="KW-1185">Reference proteome</keyword>
<accession>A0A7D4QMG3</accession>
<dbReference type="Proteomes" id="UP000505355">
    <property type="component" value="Chromosome"/>
</dbReference>
<evidence type="ECO:0000313" key="1">
    <source>
        <dbReference type="EMBL" id="QKJ31770.1"/>
    </source>
</evidence>
<sequence length="58" mass="6855">MITKDTLHQLIDHMPEDFSPSDVIEEIKLLQKLEISEQQIADGEGEDWEDIKKEMDLW</sequence>